<gene>
    <name evidence="8" type="ORF">QCA50_012201</name>
</gene>
<keyword evidence="9" id="KW-1185">Reference proteome</keyword>
<feature type="site" description="Lowers pKa of active site Tyr" evidence="6">
    <location>
        <position position="92"/>
    </location>
</feature>
<feature type="active site" description="Proton donor" evidence="4">
    <location>
        <position position="67"/>
    </location>
</feature>
<dbReference type="GO" id="GO:0016652">
    <property type="term" value="F:oxidoreductase activity, acting on NAD(P)H as acceptor"/>
    <property type="evidence" value="ECO:0007669"/>
    <property type="project" value="InterPro"/>
</dbReference>
<dbReference type="PANTHER" id="PTHR43827:SF3">
    <property type="entry name" value="NADP-DEPENDENT OXIDOREDUCTASE DOMAIN-CONTAINING PROTEIN"/>
    <property type="match status" value="1"/>
</dbReference>
<dbReference type="InterPro" id="IPR023210">
    <property type="entry name" value="NADP_OxRdtase_dom"/>
</dbReference>
<dbReference type="PIRSF" id="PIRSF000097">
    <property type="entry name" value="AKR"/>
    <property type="match status" value="1"/>
</dbReference>
<dbReference type="InterPro" id="IPR044494">
    <property type="entry name" value="AKR3C2/3"/>
</dbReference>
<keyword evidence="3" id="KW-0560">Oxidoreductase</keyword>
<feature type="binding site" evidence="5">
    <location>
        <position position="130"/>
    </location>
    <ligand>
        <name>substrate</name>
    </ligand>
</feature>
<dbReference type="InterPro" id="IPR036812">
    <property type="entry name" value="NAD(P)_OxRdtase_dom_sf"/>
</dbReference>
<dbReference type="PRINTS" id="PR00069">
    <property type="entry name" value="ALDKETRDTASE"/>
</dbReference>
<keyword evidence="2" id="KW-0521">NADP</keyword>
<evidence type="ECO:0000256" key="3">
    <source>
        <dbReference type="ARBA" id="ARBA00023002"/>
    </source>
</evidence>
<name>A0AAW0G0H4_9APHY</name>
<sequence length="316" mass="35487">MTQALKSVELSPKLATKSGRPLSIGVGTGTKVKDLKRADASNSESIIQTLKLALDSGFFHVDTAECYTTHPEVAEALKRSSKKREDLFVVTKYIPPGNVFFEQKSTGAHNFVDLALEELGTDYLDAVLLHHPFFKPDIKPDLETAWKDLIEAKKLGKVRHIGVSNFRVEDLKTISKISAIETDNNASYQPAINQIEFHPYLQEQSPGIVKYCQENNILVEAYGPLTPLFRVKEEEKDHPLSGLLPELSAKYDRTPAQILLRYTLQKGILPITTSSKEERIRQSLEVFDFSIDQADVDKIDSVGSTYKLRTFFIGQF</sequence>
<dbReference type="InterPro" id="IPR018170">
    <property type="entry name" value="Aldo/ket_reductase_CS"/>
</dbReference>
<comment type="similarity">
    <text evidence="1">Belongs to the aldo/keto reductase family.</text>
</comment>
<evidence type="ECO:0000313" key="8">
    <source>
        <dbReference type="EMBL" id="KAK7684620.1"/>
    </source>
</evidence>
<evidence type="ECO:0000256" key="5">
    <source>
        <dbReference type="PIRSR" id="PIRSR000097-2"/>
    </source>
</evidence>
<dbReference type="InterPro" id="IPR020471">
    <property type="entry name" value="AKR"/>
</dbReference>
<dbReference type="EMBL" id="JASBNA010000024">
    <property type="protein sequence ID" value="KAK7684620.1"/>
    <property type="molecule type" value="Genomic_DNA"/>
</dbReference>
<accession>A0AAW0G0H4</accession>
<evidence type="ECO:0000259" key="7">
    <source>
        <dbReference type="Pfam" id="PF00248"/>
    </source>
</evidence>
<reference evidence="8 9" key="1">
    <citation type="submission" date="2022-09" db="EMBL/GenBank/DDBJ databases">
        <authorList>
            <person name="Palmer J.M."/>
        </authorList>
    </citation>
    <scope>NUCLEOTIDE SEQUENCE [LARGE SCALE GENOMIC DNA]</scope>
    <source>
        <strain evidence="8 9">DSM 7382</strain>
    </source>
</reference>
<comment type="caution">
    <text evidence="8">The sequence shown here is derived from an EMBL/GenBank/DDBJ whole genome shotgun (WGS) entry which is preliminary data.</text>
</comment>
<dbReference type="GO" id="GO:0016616">
    <property type="term" value="F:oxidoreductase activity, acting on the CH-OH group of donors, NAD or NADP as acceptor"/>
    <property type="evidence" value="ECO:0007669"/>
    <property type="project" value="UniProtKB-ARBA"/>
</dbReference>
<dbReference type="FunFam" id="3.20.20.100:FF:000002">
    <property type="entry name" value="2,5-diketo-D-gluconic acid reductase A"/>
    <property type="match status" value="1"/>
</dbReference>
<evidence type="ECO:0000256" key="6">
    <source>
        <dbReference type="PIRSR" id="PIRSR000097-3"/>
    </source>
</evidence>
<dbReference type="Pfam" id="PF00248">
    <property type="entry name" value="Aldo_ket_red"/>
    <property type="match status" value="1"/>
</dbReference>
<dbReference type="AlphaFoldDB" id="A0AAW0G0H4"/>
<evidence type="ECO:0000256" key="4">
    <source>
        <dbReference type="PIRSR" id="PIRSR000097-1"/>
    </source>
</evidence>
<dbReference type="PANTHER" id="PTHR43827">
    <property type="entry name" value="2,5-DIKETO-D-GLUCONIC ACID REDUCTASE"/>
    <property type="match status" value="1"/>
</dbReference>
<organism evidence="8 9">
    <name type="scientific">Cerrena zonata</name>
    <dbReference type="NCBI Taxonomy" id="2478898"/>
    <lineage>
        <taxon>Eukaryota</taxon>
        <taxon>Fungi</taxon>
        <taxon>Dikarya</taxon>
        <taxon>Basidiomycota</taxon>
        <taxon>Agaricomycotina</taxon>
        <taxon>Agaricomycetes</taxon>
        <taxon>Polyporales</taxon>
        <taxon>Cerrenaceae</taxon>
        <taxon>Cerrena</taxon>
    </lineage>
</organism>
<evidence type="ECO:0000256" key="2">
    <source>
        <dbReference type="ARBA" id="ARBA00022857"/>
    </source>
</evidence>
<dbReference type="PROSITE" id="PS00062">
    <property type="entry name" value="ALDOKETO_REDUCTASE_2"/>
    <property type="match status" value="1"/>
</dbReference>
<dbReference type="CDD" id="cd19120">
    <property type="entry name" value="AKR_AKR3C2-3"/>
    <property type="match status" value="1"/>
</dbReference>
<proteinExistence type="inferred from homology"/>
<evidence type="ECO:0000256" key="1">
    <source>
        <dbReference type="ARBA" id="ARBA00007905"/>
    </source>
</evidence>
<protein>
    <recommendedName>
        <fullName evidence="7">NADP-dependent oxidoreductase domain-containing protein</fullName>
    </recommendedName>
</protein>
<evidence type="ECO:0000313" key="9">
    <source>
        <dbReference type="Proteomes" id="UP001385951"/>
    </source>
</evidence>
<dbReference type="SUPFAM" id="SSF51430">
    <property type="entry name" value="NAD(P)-linked oxidoreductase"/>
    <property type="match status" value="1"/>
</dbReference>
<dbReference type="Gene3D" id="3.20.20.100">
    <property type="entry name" value="NADP-dependent oxidoreductase domain"/>
    <property type="match status" value="1"/>
</dbReference>
<dbReference type="Proteomes" id="UP001385951">
    <property type="component" value="Unassembled WGS sequence"/>
</dbReference>
<feature type="domain" description="NADP-dependent oxidoreductase" evidence="7">
    <location>
        <begin position="25"/>
        <end position="302"/>
    </location>
</feature>